<keyword evidence="6" id="KW-0143">Chaperone</keyword>
<name>A0A6L8VI67_9RHOB</name>
<dbReference type="OrthoDB" id="9768393at2"/>
<evidence type="ECO:0000259" key="8">
    <source>
        <dbReference type="Pfam" id="PF13145"/>
    </source>
</evidence>
<evidence type="ECO:0000256" key="2">
    <source>
        <dbReference type="ARBA" id="ARBA00022475"/>
    </source>
</evidence>
<protein>
    <submittedName>
        <fullName evidence="9">Peptidylprolyl isomerase</fullName>
    </submittedName>
</protein>
<dbReference type="InterPro" id="IPR052029">
    <property type="entry name" value="PpiD_chaperone"/>
</dbReference>
<evidence type="ECO:0000256" key="1">
    <source>
        <dbReference type="ARBA" id="ARBA00004401"/>
    </source>
</evidence>
<keyword evidence="3" id="KW-0812">Transmembrane</keyword>
<keyword evidence="9" id="KW-0413">Isomerase</keyword>
<gene>
    <name evidence="9" type="ORF">GS660_12510</name>
</gene>
<dbReference type="SUPFAM" id="SSF54534">
    <property type="entry name" value="FKBP-like"/>
    <property type="match status" value="1"/>
</dbReference>
<evidence type="ECO:0000256" key="3">
    <source>
        <dbReference type="ARBA" id="ARBA00022692"/>
    </source>
</evidence>
<dbReference type="Pfam" id="PF13145">
    <property type="entry name" value="Rotamase_2"/>
    <property type="match status" value="1"/>
</dbReference>
<evidence type="ECO:0000313" key="10">
    <source>
        <dbReference type="Proteomes" id="UP000477083"/>
    </source>
</evidence>
<sequence length="620" mass="65307">MAKGLRRKGANTVVWLLMAMLILGLGGFGVTSFGGATQSVATVGDREVDVNDYARALRAEVDALSAQFGQPISLAQAQAFGLDQGVRARLIAGAAMDVEADRIGLSAGDGQVRDQIIGASTFRGIDGQFDRELYTLALRQQGLTETEFEAELRDEAARVLLQGAVAGGIAAPAAYVEAIATWAGEARGFDHVVLTADLLTEPVPEPTDDQLVAFHAGNPAPFTAPETRVLSYAWLSPEAMLDEVPMDEAALRAEYDARIAEFVQPERRMVEQLVFGTEEEAATAKARIDAGDVSFEQLVNERGLALQDVDLGEVTQAELGAAGEGVFALEATGVVGPLPSDLGPALYAMNAILLAQEVSFEEAQDSLSEEVALDRARRMIADRAQELDDLLAGGATLQELAAEAGMEFGTVEVTAEGGEGLAAYIEVREVALAATPDDFPELHEMEDGGVFALQLDEVREPTLRPLAEVREQATALWIEAETSSRLLTEAEALAAAPDLAAAAADRGLEVTDVAPITRDGFVEGLPEGGVEAVFEMAEGETRALAGDGTDGASAHVVRLTSVALPAAEDEAAAQMRTALDTQARQGIAQDALELFTRAIEDEAGVTLNQSAINAVHAQMP</sequence>
<reference evidence="9 10" key="1">
    <citation type="submission" date="2020-01" db="EMBL/GenBank/DDBJ databases">
        <title>Frigidibacter albus SP32T (=CGMCC 1.13995T).</title>
        <authorList>
            <person name="Liao X."/>
        </authorList>
    </citation>
    <scope>NUCLEOTIDE SEQUENCE [LARGE SCALE GENOMIC DNA]</scope>
    <source>
        <strain evidence="9 10">SP32</strain>
    </source>
</reference>
<dbReference type="GO" id="GO:0005886">
    <property type="term" value="C:plasma membrane"/>
    <property type="evidence" value="ECO:0007669"/>
    <property type="project" value="UniProtKB-SubCell"/>
</dbReference>
<evidence type="ECO:0000256" key="4">
    <source>
        <dbReference type="ARBA" id="ARBA00022989"/>
    </source>
</evidence>
<accession>A0A6L8VI67</accession>
<dbReference type="EMBL" id="WWNR01000007">
    <property type="protein sequence ID" value="MZQ89913.1"/>
    <property type="molecule type" value="Genomic_DNA"/>
</dbReference>
<organism evidence="9 10">
    <name type="scientific">Frigidibacter albus</name>
    <dbReference type="NCBI Taxonomy" id="1465486"/>
    <lineage>
        <taxon>Bacteria</taxon>
        <taxon>Pseudomonadati</taxon>
        <taxon>Pseudomonadota</taxon>
        <taxon>Alphaproteobacteria</taxon>
        <taxon>Rhodobacterales</taxon>
        <taxon>Paracoccaceae</taxon>
        <taxon>Frigidibacter</taxon>
    </lineage>
</organism>
<dbReference type="InterPro" id="IPR000297">
    <property type="entry name" value="PPIase_PpiC"/>
</dbReference>
<dbReference type="SUPFAM" id="SSF109998">
    <property type="entry name" value="Triger factor/SurA peptide-binding domain-like"/>
    <property type="match status" value="1"/>
</dbReference>
<comment type="subcellular location">
    <subcellularLocation>
        <location evidence="1">Cell membrane</location>
        <topology evidence="1">Single-pass type II membrane protein</topology>
    </subcellularLocation>
</comment>
<dbReference type="PANTHER" id="PTHR47529:SF1">
    <property type="entry name" value="PERIPLASMIC CHAPERONE PPID"/>
    <property type="match status" value="1"/>
</dbReference>
<dbReference type="PANTHER" id="PTHR47529">
    <property type="entry name" value="PEPTIDYL-PROLYL CIS-TRANS ISOMERASE D"/>
    <property type="match status" value="1"/>
</dbReference>
<feature type="domain" description="PpiC" evidence="8">
    <location>
        <begin position="247"/>
        <end position="365"/>
    </location>
</feature>
<dbReference type="InterPro" id="IPR027304">
    <property type="entry name" value="Trigger_fact/SurA_dom_sf"/>
</dbReference>
<evidence type="ECO:0000256" key="5">
    <source>
        <dbReference type="ARBA" id="ARBA00023136"/>
    </source>
</evidence>
<comment type="caution">
    <text evidence="9">The sequence shown here is derived from an EMBL/GenBank/DDBJ whole genome shotgun (WGS) entry which is preliminary data.</text>
</comment>
<keyword evidence="2" id="KW-1003">Cell membrane</keyword>
<dbReference type="Pfam" id="PF13624">
    <property type="entry name" value="SurA_N_3"/>
    <property type="match status" value="1"/>
</dbReference>
<dbReference type="GO" id="GO:0003755">
    <property type="term" value="F:peptidyl-prolyl cis-trans isomerase activity"/>
    <property type="evidence" value="ECO:0007669"/>
    <property type="project" value="InterPro"/>
</dbReference>
<dbReference type="AlphaFoldDB" id="A0A6L8VI67"/>
<keyword evidence="5" id="KW-0472">Membrane</keyword>
<proteinExistence type="inferred from homology"/>
<evidence type="ECO:0000256" key="7">
    <source>
        <dbReference type="ARBA" id="ARBA00038408"/>
    </source>
</evidence>
<comment type="similarity">
    <text evidence="7">Belongs to the PpiD chaperone family.</text>
</comment>
<evidence type="ECO:0000313" key="9">
    <source>
        <dbReference type="EMBL" id="MZQ89913.1"/>
    </source>
</evidence>
<dbReference type="Proteomes" id="UP000477083">
    <property type="component" value="Unassembled WGS sequence"/>
</dbReference>
<evidence type="ECO:0000256" key="6">
    <source>
        <dbReference type="ARBA" id="ARBA00023186"/>
    </source>
</evidence>
<keyword evidence="10" id="KW-1185">Reference proteome</keyword>
<keyword evidence="4" id="KW-1133">Transmembrane helix</keyword>
<dbReference type="RefSeq" id="WP_161346969.1">
    <property type="nucleotide sequence ID" value="NZ_BMGW01000007.1"/>
</dbReference>